<dbReference type="SMART" id="SM01163">
    <property type="entry name" value="DUF1785"/>
    <property type="match status" value="1"/>
</dbReference>
<organism evidence="3 4">
    <name type="scientific">Penicillium argentinense</name>
    <dbReference type="NCBI Taxonomy" id="1131581"/>
    <lineage>
        <taxon>Eukaryota</taxon>
        <taxon>Fungi</taxon>
        <taxon>Dikarya</taxon>
        <taxon>Ascomycota</taxon>
        <taxon>Pezizomycotina</taxon>
        <taxon>Eurotiomycetes</taxon>
        <taxon>Eurotiomycetidae</taxon>
        <taxon>Eurotiales</taxon>
        <taxon>Aspergillaceae</taxon>
        <taxon>Penicillium</taxon>
    </lineage>
</organism>
<sequence>MSTFIFQQNTIESTRSWSAAHRLDTATCLTTLVDAVAAVVTADEVVEAVDIVGEMAEVAVAVDLKCPSAQLTEAASAIVVAIGAVAAVVSEAMSVVVVVGVVVISGVVEAFVEIAAAEAEGAEALRSIGTSTTPASNGCTLAVYLFREPDSSRRVQCSSGQPVPTPDPNVAKVEDSLAKALISQKTSQAYPHRPGYGTQGEEVTLYANYLSLTNLGKPLYRYMIEIQKGSNGREPPAGKKARHIIALYIEQHFGAQKAQIATDYRSTIISYVDLNLAVDTVLPVTYKAEGEVEFSENPPVYDVRCSNVRPLDPADLLNYITSTNAGLLLDTKPELIAALNIIMGHHPKTSDKIVSVGANKHFGISAPFMDRQDLTGGLEVLRGFFVSVRAATARVLLNVQVKYLACYKEGSLANVITDFERTLDRRAQNSFVWYLDKFVSRMRVQTNHIKRKSKSGKERPLPAKTIAGLANKSDGRSSANPPIVSGYGAGPEGVQFFLNAPGAQSAPKTPAKKGKKAPAAGPAPAGRYVTVAQYFRENYNMKLDPNWPVINVGSKVNPTYVPVEVCQVLAGQPVTSKLSPGQTSQMLSFAVKGRSPAQNAESIATNGVDMLGLGNSLNSTLSSFGVGVNPGLITVQARVLKAPQVFYQGDRPINPLAGSWNMKQIKFTKPGRVTNWSYFVLSDRRNPWSPQMAHQQAIRFAGELCKMGISIEAPKKGVVLRDRPSRSELENAVVKLQKDYGRLDLVLGVMSGKDTTTYNSIKQVCDVICGVKNVNVQAAKLESDRGYDQYCANSMGLFGDGNTMLVGMDVTHPSPGSAKSAPSVASIVASVDKDLAQWPAEIVVQKAGQEIIDNLKTMLISRLKLWATHNENQYPENIVVYRDGVSEGQYNLVIDKELPQLKEACKTLYPEPLQAKGLPRMAIIIVAKRHNTRFYPTDINRSDRSNPQPGTVVDRGVSEARHWDFYLQAHSALQGTAKPAHYFTVWDEIFHPKFPANPNGQGAADVLQDLTHKMCYLFGRATKAVSVCPPAYYADLVCTRARCYLADVFDPSASPAGSVAGAESTELSSLPGAENWRPNEAIKNSMFYI</sequence>
<protein>
    <recommendedName>
        <fullName evidence="2">Piwi domain-containing protein</fullName>
    </recommendedName>
</protein>
<dbReference type="InterPro" id="IPR036085">
    <property type="entry name" value="PAZ_dom_sf"/>
</dbReference>
<dbReference type="PANTHER" id="PTHR22891">
    <property type="entry name" value="EUKARYOTIC TRANSLATION INITIATION FACTOR 2C"/>
    <property type="match status" value="1"/>
</dbReference>
<evidence type="ECO:0000259" key="2">
    <source>
        <dbReference type="PROSITE" id="PS50822"/>
    </source>
</evidence>
<dbReference type="PROSITE" id="PS50822">
    <property type="entry name" value="PIWI"/>
    <property type="match status" value="1"/>
</dbReference>
<evidence type="ECO:0000313" key="4">
    <source>
        <dbReference type="Proteomes" id="UP001149074"/>
    </source>
</evidence>
<dbReference type="InterPro" id="IPR036397">
    <property type="entry name" value="RNaseH_sf"/>
</dbReference>
<dbReference type="SUPFAM" id="SSF101690">
    <property type="entry name" value="PAZ domain"/>
    <property type="match status" value="1"/>
</dbReference>
<reference evidence="3" key="1">
    <citation type="submission" date="2022-11" db="EMBL/GenBank/DDBJ databases">
        <authorList>
            <person name="Petersen C."/>
        </authorList>
    </citation>
    <scope>NUCLEOTIDE SEQUENCE</scope>
    <source>
        <strain evidence="3">IBT 30761</strain>
    </source>
</reference>
<dbReference type="CDD" id="cd02846">
    <property type="entry name" value="PAZ_argonaute_like"/>
    <property type="match status" value="1"/>
</dbReference>
<dbReference type="InterPro" id="IPR003165">
    <property type="entry name" value="Piwi"/>
</dbReference>
<dbReference type="GeneID" id="81361559"/>
<dbReference type="GO" id="GO:0003723">
    <property type="term" value="F:RNA binding"/>
    <property type="evidence" value="ECO:0007669"/>
    <property type="project" value="InterPro"/>
</dbReference>
<accession>A0A9W9JXL1</accession>
<dbReference type="SUPFAM" id="SSF53098">
    <property type="entry name" value="Ribonuclease H-like"/>
    <property type="match status" value="1"/>
</dbReference>
<dbReference type="Pfam" id="PF08699">
    <property type="entry name" value="ArgoL1"/>
    <property type="match status" value="1"/>
</dbReference>
<proteinExistence type="predicted"/>
<dbReference type="Gene3D" id="3.40.50.2300">
    <property type="match status" value="1"/>
</dbReference>
<dbReference type="InterPro" id="IPR003100">
    <property type="entry name" value="PAZ_dom"/>
</dbReference>
<feature type="domain" description="Piwi" evidence="2">
    <location>
        <begin position="803"/>
        <end position="1046"/>
    </location>
</feature>
<dbReference type="Pfam" id="PF02171">
    <property type="entry name" value="Piwi"/>
    <property type="match status" value="1"/>
</dbReference>
<dbReference type="CDD" id="cd04657">
    <property type="entry name" value="Piwi_ago-like"/>
    <property type="match status" value="1"/>
</dbReference>
<keyword evidence="4" id="KW-1185">Reference proteome</keyword>
<dbReference type="EMBL" id="JAPQKI010000010">
    <property type="protein sequence ID" value="KAJ5085318.1"/>
    <property type="molecule type" value="Genomic_DNA"/>
</dbReference>
<dbReference type="RefSeq" id="XP_056469996.1">
    <property type="nucleotide sequence ID" value="XM_056622580.1"/>
</dbReference>
<dbReference type="InterPro" id="IPR045246">
    <property type="entry name" value="Piwi_ago-like"/>
</dbReference>
<dbReference type="OrthoDB" id="10252740at2759"/>
<reference evidence="3" key="2">
    <citation type="journal article" date="2023" name="IMA Fungus">
        <title>Comparative genomic study of the Penicillium genus elucidates a diverse pangenome and 15 lateral gene transfer events.</title>
        <authorList>
            <person name="Petersen C."/>
            <person name="Sorensen T."/>
            <person name="Nielsen M.R."/>
            <person name="Sondergaard T.E."/>
            <person name="Sorensen J.L."/>
            <person name="Fitzpatrick D.A."/>
            <person name="Frisvad J.C."/>
            <person name="Nielsen K.L."/>
        </authorList>
    </citation>
    <scope>NUCLEOTIDE SEQUENCE</scope>
    <source>
        <strain evidence="3">IBT 30761</strain>
    </source>
</reference>
<comment type="caution">
    <text evidence="3">The sequence shown here is derived from an EMBL/GenBank/DDBJ whole genome shotgun (WGS) entry which is preliminary data.</text>
</comment>
<dbReference type="InterPro" id="IPR032472">
    <property type="entry name" value="ArgoL2"/>
</dbReference>
<gene>
    <name evidence="3" type="ORF">N7532_010089</name>
</gene>
<dbReference type="Gene3D" id="2.170.260.10">
    <property type="entry name" value="paz domain"/>
    <property type="match status" value="1"/>
</dbReference>
<dbReference type="InterPro" id="IPR014811">
    <property type="entry name" value="ArgoL1"/>
</dbReference>
<evidence type="ECO:0000313" key="3">
    <source>
        <dbReference type="EMBL" id="KAJ5085318.1"/>
    </source>
</evidence>
<dbReference type="Pfam" id="PF16488">
    <property type="entry name" value="ArgoL2"/>
    <property type="match status" value="1"/>
</dbReference>
<evidence type="ECO:0000256" key="1">
    <source>
        <dbReference type="SAM" id="MobiDB-lite"/>
    </source>
</evidence>
<dbReference type="InterPro" id="IPR012337">
    <property type="entry name" value="RNaseH-like_sf"/>
</dbReference>
<dbReference type="SMART" id="SM00950">
    <property type="entry name" value="Piwi"/>
    <property type="match status" value="1"/>
</dbReference>
<dbReference type="AlphaFoldDB" id="A0A9W9JXL1"/>
<dbReference type="Pfam" id="PF02170">
    <property type="entry name" value="PAZ"/>
    <property type="match status" value="1"/>
</dbReference>
<dbReference type="Gene3D" id="3.30.420.10">
    <property type="entry name" value="Ribonuclease H-like superfamily/Ribonuclease H"/>
    <property type="match status" value="1"/>
</dbReference>
<name>A0A9W9JXL1_9EURO</name>
<feature type="region of interest" description="Disordered" evidence="1">
    <location>
        <begin position="500"/>
        <end position="523"/>
    </location>
</feature>
<dbReference type="Proteomes" id="UP001149074">
    <property type="component" value="Unassembled WGS sequence"/>
</dbReference>